<dbReference type="RefSeq" id="XP_020896706.1">
    <property type="nucleotide sequence ID" value="XM_021041047.2"/>
</dbReference>
<name>A0A913WZT9_EXADI</name>
<accession>A0A913WZT9</accession>
<keyword evidence="2" id="KW-1185">Reference proteome</keyword>
<dbReference type="KEGG" id="epa:110235584"/>
<evidence type="ECO:0000313" key="2">
    <source>
        <dbReference type="Proteomes" id="UP000887567"/>
    </source>
</evidence>
<protein>
    <submittedName>
        <fullName evidence="1">Uncharacterized protein</fullName>
    </submittedName>
</protein>
<dbReference type="GeneID" id="110235584"/>
<evidence type="ECO:0000313" key="1">
    <source>
        <dbReference type="EnsemblMetazoa" id="XP_020896706.1"/>
    </source>
</evidence>
<proteinExistence type="predicted"/>
<organism evidence="1 2">
    <name type="scientific">Exaiptasia diaphana</name>
    <name type="common">Tropical sea anemone</name>
    <name type="synonym">Aiptasia pulchella</name>
    <dbReference type="NCBI Taxonomy" id="2652724"/>
    <lineage>
        <taxon>Eukaryota</taxon>
        <taxon>Metazoa</taxon>
        <taxon>Cnidaria</taxon>
        <taxon>Anthozoa</taxon>
        <taxon>Hexacorallia</taxon>
        <taxon>Actiniaria</taxon>
        <taxon>Aiptasiidae</taxon>
        <taxon>Exaiptasia</taxon>
    </lineage>
</organism>
<sequence length="963" mass="112519">MHTSCAVYKPALLQGFNKSNVQFIDLCCLQTSIITRFQQVKRAVYRVSFQITLWNYYSGKIVFDKQIMHTSCAVYKPALLQGFNKSNVQFIDLCCLQTSIITRFQQVKRAVYRVSFQITLWNYYSGKIVFDKQIMHTSCAVYKPALLQGFNKSNVQFIDLCCLQTSIITRFQQVKRAVYRVSFQITLWNYYSGKIVFDKQIMHTSCAVYKPALLQGFNKSNVQFIDLCCLQTSIITRFQQVKRAVYRVSFQITLWNYYSGKIVFDKQIMHTSCAVYKPALLQGFNKSNVQFIDLCCLQTSIITRFQQVKRAVYRVSFQITLWNYYSGKIVFDKQIMHTSCAVYKPALLQGFNKSNVQFIDLCCLQTSIITRFQQVKRAVYRVSFQITLWNYYSGKIVFDKQIMHTSCAVYKPALLQGFNKSNVQFIDLCCLQTSIITRFQQVKRAVYRVSFQITLWNYYSGKIVFDKQIMHTSCAVYKPALLQGFNKSNVQFIDLCCLQTSIITRFQQVKRAVYRVSFQITLWNYYSGKIVFDKQIMHTSCAVYKPALLQGFNKSNVQFIDLCCLQTSIITRFQQVKRAVYRVSFQITLWNYYSGKIVFDKQIMHTSCAVYKPALLQGFNKSNVQFIDLCCLQTSIITRFQQVKRAVYRVSFQITLWNYYSGKIVFDKQIMHTSCAVYKPALLQGFNKSNVQFIDLCCLQTSIITRFQQVKRAVYRVSFQITLWNYYSGKIVFDKQIMHTSCAVYKPALLQGFNKSNVQFIDLCCLQTSIITRFQQVKRAVYRVSFQITLWNYYSGKIVFDKQIMHTSCAVYKPALLQGFNKSNVQFIDLCCLQTSIITRFQQVKRAVYRVSFQITLWNYYSGKIVFDKQIMHTSCAVYKPALLQGFNKSNVQFIDLCCLQTSIITRFQQVKRAVYRVSFQITLWNYYSGKIVFDKQIMHTSCAVYKPALLQGFNKSNVQFIE</sequence>
<reference evidence="1" key="1">
    <citation type="submission" date="2022-11" db="UniProtKB">
        <authorList>
            <consortium name="EnsemblMetazoa"/>
        </authorList>
    </citation>
    <scope>IDENTIFICATION</scope>
</reference>
<dbReference type="Proteomes" id="UP000887567">
    <property type="component" value="Unplaced"/>
</dbReference>
<dbReference type="EnsemblMetazoa" id="XM_021041047.2">
    <property type="protein sequence ID" value="XP_020896706.1"/>
    <property type="gene ID" value="LOC110235584"/>
</dbReference>
<dbReference type="AlphaFoldDB" id="A0A913WZT9"/>